<sequence>MKEEKAVNVGPAKIEMVYQRFGDTASPPVLLIVGGQMYRWPDGFCTELVQRGLQIIRFDSRDCGLSTHFHSAPEPDFAAAMKGDYASVSYTLSDMAADTIGLMDALGFKSAHVVGVSLGGMIAQTMAIEYPERIRSLTSMMSTTGNSSVGQPDWSALAHLGASPGDKQGFIEWQVKAFKAVGSPKYPLDEAKAAENAGRAWDRDHDRLGSLRQKIAVLKSGDRTEKLRRLHVPALVIHGDSDKMLHVSGGKATAEAIPGAELVIFEGVGHGFPPALWSAFSDRIANLVRKAEATQPR</sequence>
<gene>
    <name evidence="2" type="ORF">D4L85_30165</name>
</gene>
<dbReference type="InterPro" id="IPR000073">
    <property type="entry name" value="AB_hydrolase_1"/>
</dbReference>
<dbReference type="InterPro" id="IPR029058">
    <property type="entry name" value="AB_hydrolase_fold"/>
</dbReference>
<dbReference type="GO" id="GO:0016787">
    <property type="term" value="F:hydrolase activity"/>
    <property type="evidence" value="ECO:0007669"/>
    <property type="project" value="UniProtKB-KW"/>
</dbReference>
<reference evidence="3" key="1">
    <citation type="submission" date="2018-09" db="EMBL/GenBank/DDBJ databases">
        <title>Chryseolinea sp. KIS68-18 isolated from soil.</title>
        <authorList>
            <person name="Weon H.-Y."/>
            <person name="Kwon S.-W."/>
            <person name="Lee S.A."/>
        </authorList>
    </citation>
    <scope>NUCLEOTIDE SEQUENCE [LARGE SCALE GENOMIC DNA]</scope>
    <source>
        <strain evidence="3">KIS68-18</strain>
    </source>
</reference>
<dbReference type="Gene3D" id="3.40.50.1820">
    <property type="entry name" value="alpha/beta hydrolase"/>
    <property type="match status" value="1"/>
</dbReference>
<dbReference type="PANTHER" id="PTHR43433:SF5">
    <property type="entry name" value="AB HYDROLASE-1 DOMAIN-CONTAINING PROTEIN"/>
    <property type="match status" value="1"/>
</dbReference>
<dbReference type="RefSeq" id="WP_119757848.1">
    <property type="nucleotide sequence ID" value="NZ_CP032382.1"/>
</dbReference>
<name>A0A385STQ9_9BACT</name>
<keyword evidence="2" id="KW-0378">Hydrolase</keyword>
<dbReference type="OrthoDB" id="9780932at2"/>
<feature type="domain" description="AB hydrolase-1" evidence="1">
    <location>
        <begin position="28"/>
        <end position="270"/>
    </location>
</feature>
<dbReference type="KEGG" id="chk:D4L85_30165"/>
<evidence type="ECO:0000259" key="1">
    <source>
        <dbReference type="Pfam" id="PF00561"/>
    </source>
</evidence>
<dbReference type="InterPro" id="IPR050471">
    <property type="entry name" value="AB_hydrolase"/>
</dbReference>
<dbReference type="Proteomes" id="UP000266183">
    <property type="component" value="Chromosome"/>
</dbReference>
<evidence type="ECO:0000313" key="2">
    <source>
        <dbReference type="EMBL" id="AYB34589.1"/>
    </source>
</evidence>
<dbReference type="AlphaFoldDB" id="A0A385STQ9"/>
<evidence type="ECO:0000313" key="3">
    <source>
        <dbReference type="Proteomes" id="UP000266183"/>
    </source>
</evidence>
<proteinExistence type="predicted"/>
<keyword evidence="3" id="KW-1185">Reference proteome</keyword>
<dbReference type="Pfam" id="PF00561">
    <property type="entry name" value="Abhydrolase_1"/>
    <property type="match status" value="1"/>
</dbReference>
<dbReference type="EMBL" id="CP032382">
    <property type="protein sequence ID" value="AYB34589.1"/>
    <property type="molecule type" value="Genomic_DNA"/>
</dbReference>
<dbReference type="PRINTS" id="PR00111">
    <property type="entry name" value="ABHYDROLASE"/>
</dbReference>
<accession>A0A385STQ9</accession>
<dbReference type="PANTHER" id="PTHR43433">
    <property type="entry name" value="HYDROLASE, ALPHA/BETA FOLD FAMILY PROTEIN"/>
    <property type="match status" value="1"/>
</dbReference>
<dbReference type="SUPFAM" id="SSF53474">
    <property type="entry name" value="alpha/beta-Hydrolases"/>
    <property type="match status" value="1"/>
</dbReference>
<protein>
    <submittedName>
        <fullName evidence="2">Alpha/beta hydrolase</fullName>
    </submittedName>
</protein>
<organism evidence="2 3">
    <name type="scientific">Chryseolinea soli</name>
    <dbReference type="NCBI Taxonomy" id="2321403"/>
    <lineage>
        <taxon>Bacteria</taxon>
        <taxon>Pseudomonadati</taxon>
        <taxon>Bacteroidota</taxon>
        <taxon>Cytophagia</taxon>
        <taxon>Cytophagales</taxon>
        <taxon>Fulvivirgaceae</taxon>
        <taxon>Chryseolinea</taxon>
    </lineage>
</organism>